<dbReference type="InterPro" id="IPR036569">
    <property type="entry name" value="RpiB_LacA_LacB_sf"/>
</dbReference>
<dbReference type="Proteomes" id="UP000636755">
    <property type="component" value="Unassembled WGS sequence"/>
</dbReference>
<comment type="similarity">
    <text evidence="1">Belongs to the LacAB/RpiB family.</text>
</comment>
<evidence type="ECO:0000256" key="2">
    <source>
        <dbReference type="ARBA" id="ARBA00023235"/>
    </source>
</evidence>
<keyword evidence="2 3" id="KW-0413">Isomerase</keyword>
<dbReference type="RefSeq" id="WP_022233957.1">
    <property type="nucleotide sequence ID" value="NZ_JACOPS010000001.1"/>
</dbReference>
<dbReference type="PANTHER" id="PTHR30345">
    <property type="entry name" value="RIBOSE-5-PHOSPHATE ISOMERASE B"/>
    <property type="match status" value="1"/>
</dbReference>
<protein>
    <submittedName>
        <fullName evidence="3">Ribose 5-phosphate isomerase B</fullName>
        <ecNumber evidence="3">5.3.1.6</ecNumber>
    </submittedName>
</protein>
<name>A0ABR7HJI1_9FIRM</name>
<sequence length="150" mass="16370">MLALGCDHGGYNLICAIKKYLDEKGIEYKDFGTYSTDSVDYPVYGYKVAKAVASGECELGILCCGTGIGISMAANKVKGIRAAVVSNEFCAEMTRRHNHANILCMGGRVTSEEDAVKFTEIFLNTPEEGDRHLKRLAMIDEIEAGTFKVD</sequence>
<dbReference type="PANTHER" id="PTHR30345:SF0">
    <property type="entry name" value="DNA DAMAGE-REPAIR_TOLERATION PROTEIN DRT102"/>
    <property type="match status" value="1"/>
</dbReference>
<organism evidence="3 4">
    <name type="scientific">Ruminococcus intestinalis</name>
    <dbReference type="NCBI Taxonomy" id="2763066"/>
    <lineage>
        <taxon>Bacteria</taxon>
        <taxon>Bacillati</taxon>
        <taxon>Bacillota</taxon>
        <taxon>Clostridia</taxon>
        <taxon>Eubacteriales</taxon>
        <taxon>Oscillospiraceae</taxon>
        <taxon>Ruminococcus</taxon>
    </lineage>
</organism>
<evidence type="ECO:0000256" key="1">
    <source>
        <dbReference type="ARBA" id="ARBA00008754"/>
    </source>
</evidence>
<dbReference type="EC" id="5.3.1.6" evidence="3"/>
<reference evidence="3 4" key="1">
    <citation type="submission" date="2020-08" db="EMBL/GenBank/DDBJ databases">
        <title>Genome public.</title>
        <authorList>
            <person name="Liu C."/>
            <person name="Sun Q."/>
        </authorList>
    </citation>
    <scope>NUCLEOTIDE SEQUENCE [LARGE SCALE GENOMIC DNA]</scope>
    <source>
        <strain evidence="3 4">NSJ-71</strain>
    </source>
</reference>
<evidence type="ECO:0000313" key="3">
    <source>
        <dbReference type="EMBL" id="MBC5727650.1"/>
    </source>
</evidence>
<dbReference type="SUPFAM" id="SSF89623">
    <property type="entry name" value="Ribose/Galactose isomerase RpiB/AlsB"/>
    <property type="match status" value="1"/>
</dbReference>
<dbReference type="GO" id="GO:0004751">
    <property type="term" value="F:ribose-5-phosphate isomerase activity"/>
    <property type="evidence" value="ECO:0007669"/>
    <property type="project" value="UniProtKB-EC"/>
</dbReference>
<evidence type="ECO:0000313" key="4">
    <source>
        <dbReference type="Proteomes" id="UP000636755"/>
    </source>
</evidence>
<proteinExistence type="inferred from homology"/>
<dbReference type="InterPro" id="IPR003500">
    <property type="entry name" value="RpiB_LacA_LacB"/>
</dbReference>
<dbReference type="Gene3D" id="3.40.1400.10">
    <property type="entry name" value="Sugar-phosphate isomerase, RpiB/LacA/LacB"/>
    <property type="match status" value="1"/>
</dbReference>
<gene>
    <name evidence="3" type="primary">rpiB</name>
    <name evidence="3" type="ORF">H8R91_03705</name>
</gene>
<keyword evidence="4" id="KW-1185">Reference proteome</keyword>
<comment type="caution">
    <text evidence="3">The sequence shown here is derived from an EMBL/GenBank/DDBJ whole genome shotgun (WGS) entry which is preliminary data.</text>
</comment>
<dbReference type="NCBIfam" id="NF004051">
    <property type="entry name" value="PRK05571.1"/>
    <property type="match status" value="1"/>
</dbReference>
<dbReference type="NCBIfam" id="TIGR00689">
    <property type="entry name" value="rpiB_lacA_lacB"/>
    <property type="match status" value="1"/>
</dbReference>
<accession>A0ABR7HJI1</accession>
<dbReference type="InterPro" id="IPR004785">
    <property type="entry name" value="RpiB"/>
</dbReference>
<dbReference type="EMBL" id="JACOPS010000001">
    <property type="protein sequence ID" value="MBC5727650.1"/>
    <property type="molecule type" value="Genomic_DNA"/>
</dbReference>
<dbReference type="Pfam" id="PF02502">
    <property type="entry name" value="LacAB_rpiB"/>
    <property type="match status" value="1"/>
</dbReference>
<dbReference type="PIRSF" id="PIRSF005384">
    <property type="entry name" value="RpiB_LacA_B"/>
    <property type="match status" value="1"/>
</dbReference>
<dbReference type="NCBIfam" id="TIGR01120">
    <property type="entry name" value="rpiB"/>
    <property type="match status" value="1"/>
</dbReference>